<feature type="domain" description="Ig-like" evidence="15">
    <location>
        <begin position="307"/>
        <end position="390"/>
    </location>
</feature>
<evidence type="ECO:0000256" key="12">
    <source>
        <dbReference type="SAM" id="MobiDB-lite"/>
    </source>
</evidence>
<dbReference type="SMART" id="SM00408">
    <property type="entry name" value="IGc2"/>
    <property type="match status" value="4"/>
</dbReference>
<dbReference type="InterPro" id="IPR007110">
    <property type="entry name" value="Ig-like_dom"/>
</dbReference>
<feature type="domain" description="Ig-like" evidence="15">
    <location>
        <begin position="209"/>
        <end position="297"/>
    </location>
</feature>
<dbReference type="Pfam" id="PF13895">
    <property type="entry name" value="Ig_2"/>
    <property type="match status" value="1"/>
</dbReference>
<dbReference type="InterPro" id="IPR003599">
    <property type="entry name" value="Ig_sub"/>
</dbReference>
<dbReference type="PANTHER" id="PTHR11481:SF93">
    <property type="entry name" value="FC RECEPTOR-LIKE PROTEIN 3"/>
    <property type="match status" value="1"/>
</dbReference>
<dbReference type="FunFam" id="2.60.40.10:FF:000357">
    <property type="entry name" value="Fc receptor like 1"/>
    <property type="match status" value="1"/>
</dbReference>
<dbReference type="OMA" id="HEKVYYK"/>
<evidence type="ECO:0000256" key="4">
    <source>
        <dbReference type="ARBA" id="ARBA00022729"/>
    </source>
</evidence>
<evidence type="ECO:0000256" key="8">
    <source>
        <dbReference type="ARBA" id="ARBA00023157"/>
    </source>
</evidence>
<dbReference type="STRING" id="10141.ENSCPOP00000004593"/>
<dbReference type="Bgee" id="ENSCPOG00000005105">
    <property type="expression patterns" value="Expressed in endocrine gland and 2 other cell types or tissues"/>
</dbReference>
<keyword evidence="17" id="KW-1185">Reference proteome</keyword>
<evidence type="ECO:0000256" key="11">
    <source>
        <dbReference type="ARBA" id="ARBA00023319"/>
    </source>
</evidence>
<reference evidence="16" key="2">
    <citation type="submission" date="2025-08" db="UniProtKB">
        <authorList>
            <consortium name="Ensembl"/>
        </authorList>
    </citation>
    <scope>IDENTIFICATION</scope>
    <source>
        <strain evidence="16">2N</strain>
    </source>
</reference>
<dbReference type="AlphaFoldDB" id="H0V4P2"/>
<evidence type="ECO:0000256" key="5">
    <source>
        <dbReference type="ARBA" id="ARBA00022737"/>
    </source>
</evidence>
<evidence type="ECO:0000256" key="9">
    <source>
        <dbReference type="ARBA" id="ARBA00023170"/>
    </source>
</evidence>
<feature type="region of interest" description="Disordered" evidence="12">
    <location>
        <begin position="530"/>
        <end position="552"/>
    </location>
</feature>
<keyword evidence="6 13" id="KW-1133">Transmembrane helix</keyword>
<accession>H0V4P2</accession>
<organism evidence="16 17">
    <name type="scientific">Cavia porcellus</name>
    <name type="common">Guinea pig</name>
    <dbReference type="NCBI Taxonomy" id="10141"/>
    <lineage>
        <taxon>Eukaryota</taxon>
        <taxon>Metazoa</taxon>
        <taxon>Chordata</taxon>
        <taxon>Craniata</taxon>
        <taxon>Vertebrata</taxon>
        <taxon>Euteleostomi</taxon>
        <taxon>Mammalia</taxon>
        <taxon>Eutheria</taxon>
        <taxon>Euarchontoglires</taxon>
        <taxon>Glires</taxon>
        <taxon>Rodentia</taxon>
        <taxon>Hystricomorpha</taxon>
        <taxon>Caviidae</taxon>
        <taxon>Cavia</taxon>
    </lineage>
</organism>
<dbReference type="SMART" id="SM00409">
    <property type="entry name" value="IG"/>
    <property type="match status" value="4"/>
</dbReference>
<evidence type="ECO:0000313" key="16">
    <source>
        <dbReference type="Ensembl" id="ENSCPOP00000004593.3"/>
    </source>
</evidence>
<keyword evidence="11" id="KW-0393">Immunoglobulin domain</keyword>
<dbReference type="FunCoup" id="H0V4P2">
    <property type="interactions" value="32"/>
</dbReference>
<keyword evidence="8" id="KW-1015">Disulfide bond</keyword>
<keyword evidence="10" id="KW-0325">Glycoprotein</keyword>
<feature type="signal peptide" evidence="14">
    <location>
        <begin position="1"/>
        <end position="26"/>
    </location>
</feature>
<dbReference type="Pfam" id="PF13927">
    <property type="entry name" value="Ig_3"/>
    <property type="match status" value="1"/>
</dbReference>
<keyword evidence="2" id="KW-1003">Cell membrane</keyword>
<feature type="region of interest" description="Disordered" evidence="12">
    <location>
        <begin position="445"/>
        <end position="465"/>
    </location>
</feature>
<feature type="chain" id="PRO_5013220624" description="Ig-like domain-containing protein" evidence="14">
    <location>
        <begin position="27"/>
        <end position="552"/>
    </location>
</feature>
<dbReference type="Gene3D" id="2.60.40.10">
    <property type="entry name" value="Immunoglobulins"/>
    <property type="match status" value="4"/>
</dbReference>
<feature type="domain" description="Ig-like" evidence="15">
    <location>
        <begin position="117"/>
        <end position="206"/>
    </location>
</feature>
<evidence type="ECO:0000259" key="15">
    <source>
        <dbReference type="PROSITE" id="PS50835"/>
    </source>
</evidence>
<dbReference type="GeneTree" id="ENSGT01050000244808"/>
<evidence type="ECO:0000256" key="10">
    <source>
        <dbReference type="ARBA" id="ARBA00023180"/>
    </source>
</evidence>
<evidence type="ECO:0000256" key="13">
    <source>
        <dbReference type="SAM" id="Phobius"/>
    </source>
</evidence>
<feature type="compositionally biased region" description="Basic and acidic residues" evidence="12">
    <location>
        <begin position="530"/>
        <end position="545"/>
    </location>
</feature>
<dbReference type="FunFam" id="2.60.40.10:FF:001308">
    <property type="entry name" value="Fc receptor like 4"/>
    <property type="match status" value="1"/>
</dbReference>
<reference evidence="17" key="1">
    <citation type="journal article" date="2011" name="Nature">
        <title>A high-resolution map of human evolutionary constraint using 29 mammals.</title>
        <authorList>
            <person name="Lindblad-Toh K."/>
            <person name="Garber M."/>
            <person name="Zuk O."/>
            <person name="Lin M.F."/>
            <person name="Parker B.J."/>
            <person name="Washietl S."/>
            <person name="Kheradpour P."/>
            <person name="Ernst J."/>
            <person name="Jordan G."/>
            <person name="Mauceli E."/>
            <person name="Ward L.D."/>
            <person name="Lowe C.B."/>
            <person name="Holloway A.K."/>
            <person name="Clamp M."/>
            <person name="Gnerre S."/>
            <person name="Alfoldi J."/>
            <person name="Beal K."/>
            <person name="Chang J."/>
            <person name="Clawson H."/>
            <person name="Cuff J."/>
            <person name="Di Palma F."/>
            <person name="Fitzgerald S."/>
            <person name="Flicek P."/>
            <person name="Guttman M."/>
            <person name="Hubisz M.J."/>
            <person name="Jaffe D.B."/>
            <person name="Jungreis I."/>
            <person name="Kent W.J."/>
            <person name="Kostka D."/>
            <person name="Lara M."/>
            <person name="Martins A.L."/>
            <person name="Massingham T."/>
            <person name="Moltke I."/>
            <person name="Raney B.J."/>
            <person name="Rasmussen M.D."/>
            <person name="Robinson J."/>
            <person name="Stark A."/>
            <person name="Vilella A.J."/>
            <person name="Wen J."/>
            <person name="Xie X."/>
            <person name="Zody M.C."/>
            <person name="Baldwin J."/>
            <person name="Bloom T."/>
            <person name="Chin C.W."/>
            <person name="Heiman D."/>
            <person name="Nicol R."/>
            <person name="Nusbaum C."/>
            <person name="Young S."/>
            <person name="Wilkinson J."/>
            <person name="Worley K.C."/>
            <person name="Kovar C.L."/>
            <person name="Muzny D.M."/>
            <person name="Gibbs R.A."/>
            <person name="Cree A."/>
            <person name="Dihn H.H."/>
            <person name="Fowler G."/>
            <person name="Jhangiani S."/>
            <person name="Joshi V."/>
            <person name="Lee S."/>
            <person name="Lewis L.R."/>
            <person name="Nazareth L.V."/>
            <person name="Okwuonu G."/>
            <person name="Santibanez J."/>
            <person name="Warren W.C."/>
            <person name="Mardis E.R."/>
            <person name="Weinstock G.M."/>
            <person name="Wilson R.K."/>
            <person name="Delehaunty K."/>
            <person name="Dooling D."/>
            <person name="Fronik C."/>
            <person name="Fulton L."/>
            <person name="Fulton B."/>
            <person name="Graves T."/>
            <person name="Minx P."/>
            <person name="Sodergren E."/>
            <person name="Birney E."/>
            <person name="Margulies E.H."/>
            <person name="Herrero J."/>
            <person name="Green E.D."/>
            <person name="Haussler D."/>
            <person name="Siepel A."/>
            <person name="Goldman N."/>
            <person name="Pollard K.S."/>
            <person name="Pedersen J.S."/>
            <person name="Lander E.S."/>
            <person name="Kellis M."/>
        </authorList>
    </citation>
    <scope>NUCLEOTIDE SEQUENCE [LARGE SCALE GENOMIC DNA]</scope>
    <source>
        <strain evidence="17">2N</strain>
    </source>
</reference>
<dbReference type="InterPro" id="IPR013783">
    <property type="entry name" value="Ig-like_fold"/>
</dbReference>
<evidence type="ECO:0000256" key="1">
    <source>
        <dbReference type="ARBA" id="ARBA00004251"/>
    </source>
</evidence>
<dbReference type="VEuPathDB" id="HostDB:ENSCPOG00000005105"/>
<proteinExistence type="predicted"/>
<reference evidence="16" key="3">
    <citation type="submission" date="2025-09" db="UniProtKB">
        <authorList>
            <consortium name="Ensembl"/>
        </authorList>
    </citation>
    <scope>IDENTIFICATION</scope>
    <source>
        <strain evidence="16">2N</strain>
    </source>
</reference>
<dbReference type="GO" id="GO:0007166">
    <property type="term" value="P:cell surface receptor signaling pathway"/>
    <property type="evidence" value="ECO:0007669"/>
    <property type="project" value="TreeGrafter"/>
</dbReference>
<evidence type="ECO:0000313" key="17">
    <source>
        <dbReference type="Proteomes" id="UP000005447"/>
    </source>
</evidence>
<keyword evidence="3 13" id="KW-0812">Transmembrane</keyword>
<dbReference type="PROSITE" id="PS50835">
    <property type="entry name" value="IG_LIKE"/>
    <property type="match status" value="4"/>
</dbReference>
<dbReference type="CDD" id="cd00096">
    <property type="entry name" value="Ig"/>
    <property type="match status" value="2"/>
</dbReference>
<dbReference type="HOGENOM" id="CLU_023383_6_1_1"/>
<dbReference type="SUPFAM" id="SSF48726">
    <property type="entry name" value="Immunoglobulin"/>
    <property type="match status" value="4"/>
</dbReference>
<dbReference type="GO" id="GO:0006955">
    <property type="term" value="P:immune response"/>
    <property type="evidence" value="ECO:0007669"/>
    <property type="project" value="TreeGrafter"/>
</dbReference>
<comment type="subcellular location">
    <subcellularLocation>
        <location evidence="1">Cell membrane</location>
        <topology evidence="1">Single-pass type I membrane protein</topology>
    </subcellularLocation>
</comment>
<protein>
    <recommendedName>
        <fullName evidence="15">Ig-like domain-containing protein</fullName>
    </recommendedName>
</protein>
<evidence type="ECO:0000256" key="7">
    <source>
        <dbReference type="ARBA" id="ARBA00023136"/>
    </source>
</evidence>
<dbReference type="GO" id="GO:0004888">
    <property type="term" value="F:transmembrane signaling receptor activity"/>
    <property type="evidence" value="ECO:0007669"/>
    <property type="project" value="TreeGrafter"/>
</dbReference>
<dbReference type="InterPro" id="IPR003598">
    <property type="entry name" value="Ig_sub2"/>
</dbReference>
<dbReference type="InterPro" id="IPR036179">
    <property type="entry name" value="Ig-like_dom_sf"/>
</dbReference>
<dbReference type="GO" id="GO:0009897">
    <property type="term" value="C:external side of plasma membrane"/>
    <property type="evidence" value="ECO:0007669"/>
    <property type="project" value="TreeGrafter"/>
</dbReference>
<gene>
    <name evidence="16" type="primary">LOC100729440</name>
</gene>
<dbReference type="EMBL" id="AAKN02042993">
    <property type="status" value="NOT_ANNOTATED_CDS"/>
    <property type="molecule type" value="Genomic_DNA"/>
</dbReference>
<sequence>MSCPELFRILMHLWLLLLLLAPGREQTRWLILQAKHPIYEGDSVTLKCLGKKEKSIIQRDYYKDEEKIFGGSNLQQIIINSVFMDPGEYKCTASGKLIIPWTETSNSLRIQFQELFPHPVLTARPSQPIEGGPVTLTCETQLSPWKPDVQLQFCFFRDVQTLGSGCSSSPKLQIPIMWNEDSGSYWCQAATTRITKKSQRSQIHVQRIPVSHVNLEIQPLEGQLIEGHKLVLICSVAKGTGNITFSWHRDGRGILGIKTQHSQLAELQLPTVTERDAGRYYCTADNNNGPILSKKISVTVKIPVSCPVFTFRSSQGQAVIGDTVELHCESLRGSPPILYRFYRENVTLGNSSAPWGGGASFNLLVNTEHAGNYSCEADNGLGAQRSEVVTFSVIGISRSRVGAATAGVTGLLLGLVITAVLLYCFGTRRKSGGTSAMGMPSYNPCVHQEPSSSRPPPSNPEEPICSEPLAVLDLQPVYSNVNPENTNLIYSQIQNIQHTNGNLANSPRVHREDTGPVVIYSELKKSHGNDFAKHTSKRESIHEDATGNYENV</sequence>
<keyword evidence="7 13" id="KW-0472">Membrane</keyword>
<keyword evidence="4 14" id="KW-0732">Signal</keyword>
<keyword evidence="9" id="KW-0675">Receptor</keyword>
<name>H0V4P2_CAVPO</name>
<feature type="transmembrane region" description="Helical" evidence="13">
    <location>
        <begin position="401"/>
        <end position="425"/>
    </location>
</feature>
<feature type="domain" description="Ig-like" evidence="15">
    <location>
        <begin position="22"/>
        <end position="109"/>
    </location>
</feature>
<dbReference type="PANTHER" id="PTHR11481">
    <property type="entry name" value="IMMUNOGLOBULIN FC RECEPTOR"/>
    <property type="match status" value="1"/>
</dbReference>
<evidence type="ECO:0000256" key="3">
    <source>
        <dbReference type="ARBA" id="ARBA00022692"/>
    </source>
</evidence>
<evidence type="ECO:0000256" key="2">
    <source>
        <dbReference type="ARBA" id="ARBA00022475"/>
    </source>
</evidence>
<dbReference type="InterPro" id="IPR050488">
    <property type="entry name" value="Ig_Fc_receptor"/>
</dbReference>
<keyword evidence="5" id="KW-0677">Repeat</keyword>
<dbReference type="Ensembl" id="ENSCPOT00000005160.3">
    <property type="protein sequence ID" value="ENSCPOP00000004593.3"/>
    <property type="gene ID" value="ENSCPOG00000005105.4"/>
</dbReference>
<dbReference type="InParanoid" id="H0V4P2"/>
<evidence type="ECO:0000256" key="6">
    <source>
        <dbReference type="ARBA" id="ARBA00022989"/>
    </source>
</evidence>
<evidence type="ECO:0000256" key="14">
    <source>
        <dbReference type="SAM" id="SignalP"/>
    </source>
</evidence>
<dbReference type="Proteomes" id="UP000005447">
    <property type="component" value="Unassembled WGS sequence"/>
</dbReference>